<comment type="caution">
    <text evidence="1">The sequence shown here is derived from an EMBL/GenBank/DDBJ whole genome shotgun (WGS) entry which is preliminary data.</text>
</comment>
<dbReference type="RefSeq" id="WP_167081429.1">
    <property type="nucleotide sequence ID" value="NZ_VVIW01000035.1"/>
</dbReference>
<dbReference type="EMBL" id="VVIW01000035">
    <property type="protein sequence ID" value="NHZ44610.1"/>
    <property type="molecule type" value="Genomic_DNA"/>
</dbReference>
<dbReference type="Proteomes" id="UP000819052">
    <property type="component" value="Unassembled WGS sequence"/>
</dbReference>
<name>A0ABX0MJN1_9BURK</name>
<accession>A0ABX0MJN1</accession>
<organism evidence="1 2">
    <name type="scientific">Massilia aquatica</name>
    <dbReference type="NCBI Taxonomy" id="2609000"/>
    <lineage>
        <taxon>Bacteria</taxon>
        <taxon>Pseudomonadati</taxon>
        <taxon>Pseudomonadota</taxon>
        <taxon>Betaproteobacteria</taxon>
        <taxon>Burkholderiales</taxon>
        <taxon>Oxalobacteraceae</taxon>
        <taxon>Telluria group</taxon>
        <taxon>Massilia</taxon>
    </lineage>
</organism>
<protein>
    <submittedName>
        <fullName evidence="1">Uncharacterized protein</fullName>
    </submittedName>
</protein>
<evidence type="ECO:0000313" key="1">
    <source>
        <dbReference type="EMBL" id="NHZ44610.1"/>
    </source>
</evidence>
<reference evidence="1 2" key="1">
    <citation type="submission" date="2019-09" db="EMBL/GenBank/DDBJ databases">
        <title>Taxonomy of Antarctic Massilia spp.: description of Massilia rubra sp. nov., Massilia aquatica sp. nov., Massilia mucilaginosa sp. nov., Massilia frigida sp. nov. isolated from streams, lakes and regoliths.</title>
        <authorList>
            <person name="Holochova P."/>
            <person name="Sedlacek I."/>
            <person name="Kralova S."/>
            <person name="Maslanova I."/>
            <person name="Busse H.-J."/>
            <person name="Stankova E."/>
            <person name="Vrbovska V."/>
            <person name="Kovarovic V."/>
            <person name="Bartak M."/>
            <person name="Svec P."/>
            <person name="Pantucek R."/>
        </authorList>
    </citation>
    <scope>NUCLEOTIDE SEQUENCE [LARGE SCALE GENOMIC DNA]</scope>
    <source>
        <strain evidence="1 2">CCM 8693</strain>
    </source>
</reference>
<gene>
    <name evidence="1" type="ORF">F1609_31300</name>
</gene>
<evidence type="ECO:0000313" key="2">
    <source>
        <dbReference type="Proteomes" id="UP000819052"/>
    </source>
</evidence>
<sequence>MEEELQVLIDAAEQLEEIKKTLAQQQSYTTRLGELTNSISHAAAHIAKVPGALSVIYGSAAAVEQRVNAVALKVEELKNLIPGVIERIESSDVGRSIEILVTEIAGSRDDLKDFRKALVEVENISDGFRAANDTVFNKLSAEIAFLKSGQENVNSAIGLLRSELVSKQDALAQSVAESMATFANENAMTVKCLEAISNALKSSTVQQMEVLKLIRDDVHVAREKDMVNLKLDMEQQRVLIDALVKKKGFSF</sequence>
<keyword evidence="2" id="KW-1185">Reference proteome</keyword>
<proteinExistence type="predicted"/>